<dbReference type="EMBL" id="JYJA01000038">
    <property type="protein sequence ID" value="KJL41028.1"/>
    <property type="molecule type" value="Genomic_DNA"/>
</dbReference>
<evidence type="ECO:0000256" key="1">
    <source>
        <dbReference type="ARBA" id="ARBA00023277"/>
    </source>
</evidence>
<keyword evidence="1" id="KW-0119">Carbohydrate metabolism</keyword>
<dbReference type="RefSeq" id="WP_211255943.1">
    <property type="nucleotide sequence ID" value="NZ_JYJA01000038.1"/>
</dbReference>
<dbReference type="Proteomes" id="UP000034098">
    <property type="component" value="Unassembled WGS sequence"/>
</dbReference>
<keyword evidence="3" id="KW-0413">Isomerase</keyword>
<organism evidence="3 4">
    <name type="scientific">Microbacterium trichothecenolyticum</name>
    <name type="common">Aureobacterium trichothecenolyticum</name>
    <dbReference type="NCBI Taxonomy" id="69370"/>
    <lineage>
        <taxon>Bacteria</taxon>
        <taxon>Bacillati</taxon>
        <taxon>Actinomycetota</taxon>
        <taxon>Actinomycetes</taxon>
        <taxon>Micrococcales</taxon>
        <taxon>Microbacteriaceae</taxon>
        <taxon>Microbacterium</taxon>
    </lineage>
</organism>
<evidence type="ECO:0000259" key="2">
    <source>
        <dbReference type="Pfam" id="PF01261"/>
    </source>
</evidence>
<proteinExistence type="predicted"/>
<dbReference type="InterPro" id="IPR013022">
    <property type="entry name" value="Xyl_isomerase-like_TIM-brl"/>
</dbReference>
<dbReference type="GO" id="GO:0016853">
    <property type="term" value="F:isomerase activity"/>
    <property type="evidence" value="ECO:0007669"/>
    <property type="project" value="UniProtKB-KW"/>
</dbReference>
<comment type="caution">
    <text evidence="3">The sequence shown here is derived from an EMBL/GenBank/DDBJ whole genome shotgun (WGS) entry which is preliminary data.</text>
</comment>
<dbReference type="SUPFAM" id="SSF51658">
    <property type="entry name" value="Xylose isomerase-like"/>
    <property type="match status" value="1"/>
</dbReference>
<dbReference type="AlphaFoldDB" id="A0A0M2H409"/>
<dbReference type="PATRIC" id="fig|69370.6.peg.2994"/>
<keyword evidence="4" id="KW-1185">Reference proteome</keyword>
<protein>
    <submittedName>
        <fullName evidence="3">Xylose isomerase-like TIM barrel</fullName>
    </submittedName>
</protein>
<dbReference type="PANTHER" id="PTHR12110:SF53">
    <property type="entry name" value="BLR5974 PROTEIN"/>
    <property type="match status" value="1"/>
</dbReference>
<sequence>MSLIRVGTDSTKLPGAFTHDAHWVIERVAELGLDGVFFRDILDLSPTLDARELADVAAAAAERGLYLEAGAGKVNPFAMPEDATTRGLGGGDWLTGMRRKLEAAAGCGIREVWAATTNYQFRLRGLRACDRFRTDVSWPEQLAATARVLDMLAPVLRDLGLHLNLETHEEISSFEVVRLVEDSGPDAFGITFDSANVVIRGEDPVEAARRVAPYTRQTHLRDVVVVPNEHGIGRLITPIGEGVIDWDGVLNALASAPARNYSIEGLFPGMREDPGTEMSLFVDDPEWRASHTDLSDAELAWARGHAEAFASADDMRATEARLRATVTDDAAMSFIVDSARVLRDLLLDRAPRPVAV</sequence>
<dbReference type="InterPro" id="IPR036237">
    <property type="entry name" value="Xyl_isomerase-like_sf"/>
</dbReference>
<dbReference type="PANTHER" id="PTHR12110">
    <property type="entry name" value="HYDROXYPYRUVATE ISOMERASE"/>
    <property type="match status" value="1"/>
</dbReference>
<evidence type="ECO:0000313" key="4">
    <source>
        <dbReference type="Proteomes" id="UP000034098"/>
    </source>
</evidence>
<evidence type="ECO:0000313" key="3">
    <source>
        <dbReference type="EMBL" id="KJL41028.1"/>
    </source>
</evidence>
<name>A0A0M2H409_MICTR</name>
<feature type="domain" description="Xylose isomerase-like TIM barrel" evidence="2">
    <location>
        <begin position="25"/>
        <end position="261"/>
    </location>
</feature>
<gene>
    <name evidence="3" type="ORF">RS82_02943</name>
</gene>
<accession>A0A0M2H409</accession>
<dbReference type="Pfam" id="PF01261">
    <property type="entry name" value="AP_endonuc_2"/>
    <property type="match status" value="1"/>
</dbReference>
<dbReference type="Gene3D" id="3.20.20.150">
    <property type="entry name" value="Divalent-metal-dependent TIM barrel enzymes"/>
    <property type="match status" value="1"/>
</dbReference>
<reference evidence="3 4" key="1">
    <citation type="submission" date="2015-02" db="EMBL/GenBank/DDBJ databases">
        <title>Draft genome sequences of ten Microbacterium spp. with emphasis on heavy metal contaminated environments.</title>
        <authorList>
            <person name="Corretto E."/>
        </authorList>
    </citation>
    <scope>NUCLEOTIDE SEQUENCE [LARGE SCALE GENOMIC DNA]</scope>
    <source>
        <strain evidence="3 4">DSM 8608</strain>
    </source>
</reference>
<dbReference type="InterPro" id="IPR050312">
    <property type="entry name" value="IolE/XylAMocC-like"/>
</dbReference>